<dbReference type="PROSITE" id="PS50893">
    <property type="entry name" value="ABC_TRANSPORTER_2"/>
    <property type="match status" value="1"/>
</dbReference>
<dbReference type="RefSeq" id="WP_344971387.1">
    <property type="nucleotide sequence ID" value="NZ_BAAAVI010000017.1"/>
</dbReference>
<keyword evidence="4" id="KW-0067">ATP-binding</keyword>
<evidence type="ECO:0000256" key="2">
    <source>
        <dbReference type="ARBA" id="ARBA00022448"/>
    </source>
</evidence>
<dbReference type="Proteomes" id="UP001500831">
    <property type="component" value="Unassembled WGS sequence"/>
</dbReference>
<dbReference type="SMART" id="SM00382">
    <property type="entry name" value="AAA"/>
    <property type="match status" value="1"/>
</dbReference>
<gene>
    <name evidence="7" type="ORF">GCM10010517_28760</name>
</gene>
<dbReference type="PANTHER" id="PTHR42711:SF1">
    <property type="entry name" value="ABC-TRANSPORT PROTEIN, ATP-BINDING COMPONENT"/>
    <property type="match status" value="1"/>
</dbReference>
<organism evidence="7 8">
    <name type="scientific">Streptosporangium fragile</name>
    <dbReference type="NCBI Taxonomy" id="46186"/>
    <lineage>
        <taxon>Bacteria</taxon>
        <taxon>Bacillati</taxon>
        <taxon>Actinomycetota</taxon>
        <taxon>Actinomycetes</taxon>
        <taxon>Streptosporangiales</taxon>
        <taxon>Streptosporangiaceae</taxon>
        <taxon>Streptosporangium</taxon>
    </lineage>
</organism>
<keyword evidence="2" id="KW-0813">Transport</keyword>
<comment type="subcellular location">
    <subcellularLocation>
        <location evidence="1">Cell membrane</location>
        <topology evidence="1">Peripheral membrane protein</topology>
    </subcellularLocation>
</comment>
<dbReference type="InterPro" id="IPR003593">
    <property type="entry name" value="AAA+_ATPase"/>
</dbReference>
<dbReference type="InterPro" id="IPR003439">
    <property type="entry name" value="ABC_transporter-like_ATP-bd"/>
</dbReference>
<dbReference type="PANTHER" id="PTHR42711">
    <property type="entry name" value="ABC TRANSPORTER ATP-BINDING PROTEIN"/>
    <property type="match status" value="1"/>
</dbReference>
<dbReference type="EMBL" id="BAAAVI010000017">
    <property type="protein sequence ID" value="GAA2868871.1"/>
    <property type="molecule type" value="Genomic_DNA"/>
</dbReference>
<accession>A0ABP6IDV7</accession>
<proteinExistence type="predicted"/>
<keyword evidence="3" id="KW-0547">Nucleotide-binding</keyword>
<evidence type="ECO:0000259" key="6">
    <source>
        <dbReference type="PROSITE" id="PS50893"/>
    </source>
</evidence>
<evidence type="ECO:0000256" key="4">
    <source>
        <dbReference type="ARBA" id="ARBA00022840"/>
    </source>
</evidence>
<keyword evidence="8" id="KW-1185">Reference proteome</keyword>
<evidence type="ECO:0000313" key="8">
    <source>
        <dbReference type="Proteomes" id="UP001500831"/>
    </source>
</evidence>
<evidence type="ECO:0000256" key="5">
    <source>
        <dbReference type="ARBA" id="ARBA00023251"/>
    </source>
</evidence>
<dbReference type="Pfam" id="PF00005">
    <property type="entry name" value="ABC_tran"/>
    <property type="match status" value="1"/>
</dbReference>
<comment type="caution">
    <text evidence="7">The sequence shown here is derived from an EMBL/GenBank/DDBJ whole genome shotgun (WGS) entry which is preliminary data.</text>
</comment>
<evidence type="ECO:0000313" key="7">
    <source>
        <dbReference type="EMBL" id="GAA2868871.1"/>
    </source>
</evidence>
<sequence>MIELDGVGRSFTVGRRRTRKTVHAVQDLSFTVRAGEFVGYLGPNGAGKSTTIKMITGILAPTSGRLRVAGLDPTRRRTSLARRIGVVFGQRTTLWWDLPLRDSFELVRHLYKVDQIDFRRRLSELTELLDLADFLATPVRQLSLGQRMRGDLTAALLHDPAVLVLDEPTIGLDVVSKAAMRDFLRRLNAERGTTVLLTTHDLGDIEKLCRRVMLIDHGSLAFDGTLDDLRATAPEEDSIEDVVARLYTGWSPALPAEG</sequence>
<dbReference type="SUPFAM" id="SSF52540">
    <property type="entry name" value="P-loop containing nucleoside triphosphate hydrolases"/>
    <property type="match status" value="1"/>
</dbReference>
<name>A0ABP6IDV7_9ACTN</name>
<dbReference type="Gene3D" id="3.40.50.300">
    <property type="entry name" value="P-loop containing nucleotide triphosphate hydrolases"/>
    <property type="match status" value="1"/>
</dbReference>
<protein>
    <recommendedName>
        <fullName evidence="6">ABC transporter domain-containing protein</fullName>
    </recommendedName>
</protein>
<dbReference type="InterPro" id="IPR050763">
    <property type="entry name" value="ABC_transporter_ATP-binding"/>
</dbReference>
<evidence type="ECO:0000256" key="3">
    <source>
        <dbReference type="ARBA" id="ARBA00022741"/>
    </source>
</evidence>
<dbReference type="InterPro" id="IPR027417">
    <property type="entry name" value="P-loop_NTPase"/>
</dbReference>
<keyword evidence="5" id="KW-0046">Antibiotic resistance</keyword>
<evidence type="ECO:0000256" key="1">
    <source>
        <dbReference type="ARBA" id="ARBA00004202"/>
    </source>
</evidence>
<feature type="domain" description="ABC transporter" evidence="6">
    <location>
        <begin position="2"/>
        <end position="242"/>
    </location>
</feature>
<reference evidence="8" key="1">
    <citation type="journal article" date="2019" name="Int. J. Syst. Evol. Microbiol.">
        <title>The Global Catalogue of Microorganisms (GCM) 10K type strain sequencing project: providing services to taxonomists for standard genome sequencing and annotation.</title>
        <authorList>
            <consortium name="The Broad Institute Genomics Platform"/>
            <consortium name="The Broad Institute Genome Sequencing Center for Infectious Disease"/>
            <person name="Wu L."/>
            <person name="Ma J."/>
        </authorList>
    </citation>
    <scope>NUCLEOTIDE SEQUENCE [LARGE SCALE GENOMIC DNA]</scope>
    <source>
        <strain evidence="8">JCM 6242</strain>
    </source>
</reference>